<evidence type="ECO:0000256" key="3">
    <source>
        <dbReference type="ARBA" id="ARBA00022801"/>
    </source>
</evidence>
<accession>A0A2L0EQ21</accession>
<keyword evidence="2 5" id="KW-0540">Nuclease</keyword>
<evidence type="ECO:0000256" key="6">
    <source>
        <dbReference type="SAM" id="MobiDB-lite"/>
    </source>
</evidence>
<feature type="compositionally biased region" description="Basic and acidic residues" evidence="6">
    <location>
        <begin position="1"/>
        <end position="10"/>
    </location>
</feature>
<evidence type="ECO:0000313" key="10">
    <source>
        <dbReference type="Proteomes" id="UP000238348"/>
    </source>
</evidence>
<dbReference type="GO" id="GO:0008855">
    <property type="term" value="F:exodeoxyribonuclease VII activity"/>
    <property type="evidence" value="ECO:0007669"/>
    <property type="project" value="UniProtKB-UniRule"/>
</dbReference>
<protein>
    <recommendedName>
        <fullName evidence="5">Exodeoxyribonuclease 7 large subunit</fullName>
        <ecNumber evidence="5">3.1.11.6</ecNumber>
    </recommendedName>
    <alternativeName>
        <fullName evidence="5">Exodeoxyribonuclease VII large subunit</fullName>
        <shortName evidence="5">Exonuclease VII large subunit</shortName>
    </alternativeName>
</protein>
<comment type="catalytic activity">
    <reaction evidence="5">
        <text>Exonucleolytic cleavage in either 5'- to 3'- or 3'- to 5'-direction to yield nucleoside 5'-phosphates.</text>
        <dbReference type="EC" id="3.1.11.6"/>
    </reaction>
</comment>
<feature type="region of interest" description="Disordered" evidence="6">
    <location>
        <begin position="486"/>
        <end position="533"/>
    </location>
</feature>
<dbReference type="GO" id="GO:0003676">
    <property type="term" value="F:nucleic acid binding"/>
    <property type="evidence" value="ECO:0007669"/>
    <property type="project" value="InterPro"/>
</dbReference>
<dbReference type="Proteomes" id="UP000238348">
    <property type="component" value="Chromosome"/>
</dbReference>
<dbReference type="EC" id="3.1.11.6" evidence="5"/>
<comment type="similarity">
    <text evidence="5">Belongs to the XseA family.</text>
</comment>
<evidence type="ECO:0000256" key="2">
    <source>
        <dbReference type="ARBA" id="ARBA00022722"/>
    </source>
</evidence>
<name>A0A2L0EQ21_SORCE</name>
<dbReference type="GO" id="GO:0006308">
    <property type="term" value="P:DNA catabolic process"/>
    <property type="evidence" value="ECO:0007669"/>
    <property type="project" value="UniProtKB-UniRule"/>
</dbReference>
<evidence type="ECO:0000259" key="7">
    <source>
        <dbReference type="Pfam" id="PF02601"/>
    </source>
</evidence>
<organism evidence="9 10">
    <name type="scientific">Sorangium cellulosum</name>
    <name type="common">Polyangium cellulosum</name>
    <dbReference type="NCBI Taxonomy" id="56"/>
    <lineage>
        <taxon>Bacteria</taxon>
        <taxon>Pseudomonadati</taxon>
        <taxon>Myxococcota</taxon>
        <taxon>Polyangia</taxon>
        <taxon>Polyangiales</taxon>
        <taxon>Polyangiaceae</taxon>
        <taxon>Sorangium</taxon>
    </lineage>
</organism>
<reference evidence="9 10" key="1">
    <citation type="submission" date="2015-09" db="EMBL/GenBank/DDBJ databases">
        <title>Sorangium comparison.</title>
        <authorList>
            <person name="Zaburannyi N."/>
            <person name="Bunk B."/>
            <person name="Overmann J."/>
            <person name="Mueller R."/>
        </authorList>
    </citation>
    <scope>NUCLEOTIDE SEQUENCE [LARGE SCALE GENOMIC DNA]</scope>
    <source>
        <strain evidence="9 10">So ce26</strain>
    </source>
</reference>
<comment type="subunit">
    <text evidence="5">Heterooligomer composed of large and small subunits.</text>
</comment>
<dbReference type="Pfam" id="PF02601">
    <property type="entry name" value="Exonuc_VII_L"/>
    <property type="match status" value="1"/>
</dbReference>
<evidence type="ECO:0000256" key="5">
    <source>
        <dbReference type="HAMAP-Rule" id="MF_00378"/>
    </source>
</evidence>
<dbReference type="InterPro" id="IPR025824">
    <property type="entry name" value="OB-fold_nuc-bd_dom"/>
</dbReference>
<sequence length="586" mass="61693">MCPVQRRDLPPELSFAAIPAVEPREPASPPSPRRPRGAEPEVVSVAELDRRLKRILEGSTADVRVEGEISGLRVVGSGHAYFTLKDEREEAAIDCVMYRTAAPRARKLLADGARVVLTGRATVYVPRGRLQFCADDARLAGRGALLEALFRLKEKLAAEGLFAPERKRRLPVDPQIIGVVTSGDGAAIHDIVTVAFRRGAARLILARTPVQGAGAGQRIVRAIALLEEFPGIEVIIVGRGGGSADDLSAFNEEIVVRKVASARVPIVSAVGHEIDVALTDLAADARAATPSQAAEMLVADAAARRAALEHLEARMRRAIAHRLRAARADVDRQRARLGSPAQILAEPQQRIDDAMVRLRRRMERILAEDRGGLQRLERRLAARHPRAVIAGARGALRPLSVRLGAAAHRHVALLREGFARDVARLEAMSPLRVLARGYAIATDASGRAVRDHREVAPGDPIAVRVHHGALLARVVATAAPGEPLVDPGAAAPPAPSMSASAVPPAPAAPAASAGAPARQAGGPRAAGAGRARRRPQAGAAACEQLGLGFVAEERAPTFGLAGASGQVPAGQGGAEAGPEERHHVEP</sequence>
<dbReference type="GO" id="GO:0009318">
    <property type="term" value="C:exodeoxyribonuclease VII complex"/>
    <property type="evidence" value="ECO:0007669"/>
    <property type="project" value="UniProtKB-UniRule"/>
</dbReference>
<comment type="subcellular location">
    <subcellularLocation>
        <location evidence="5">Cytoplasm</location>
    </subcellularLocation>
</comment>
<feature type="domain" description="OB-fold nucleic acid binding" evidence="8">
    <location>
        <begin position="44"/>
        <end position="136"/>
    </location>
</feature>
<keyword evidence="3 5" id="KW-0378">Hydrolase</keyword>
<feature type="domain" description="Exonuclease VII large subunit C-terminal" evidence="7">
    <location>
        <begin position="161"/>
        <end position="471"/>
    </location>
</feature>
<dbReference type="EMBL" id="CP012673">
    <property type="protein sequence ID" value="AUX41398.1"/>
    <property type="molecule type" value="Genomic_DNA"/>
</dbReference>
<dbReference type="HAMAP" id="MF_00378">
    <property type="entry name" value="Exonuc_7_L"/>
    <property type="match status" value="1"/>
</dbReference>
<comment type="function">
    <text evidence="5">Bidirectionally degrades single-stranded DNA into large acid-insoluble oligonucleotides, which are then degraded further into small acid-soluble oligonucleotides.</text>
</comment>
<proteinExistence type="inferred from homology"/>
<dbReference type="Pfam" id="PF13742">
    <property type="entry name" value="tRNA_anti_2"/>
    <property type="match status" value="1"/>
</dbReference>
<evidence type="ECO:0000256" key="4">
    <source>
        <dbReference type="ARBA" id="ARBA00022839"/>
    </source>
</evidence>
<evidence type="ECO:0000256" key="1">
    <source>
        <dbReference type="ARBA" id="ARBA00022490"/>
    </source>
</evidence>
<dbReference type="InterPro" id="IPR003753">
    <property type="entry name" value="Exonuc_VII_L"/>
</dbReference>
<evidence type="ECO:0000313" key="9">
    <source>
        <dbReference type="EMBL" id="AUX41398.1"/>
    </source>
</evidence>
<dbReference type="NCBIfam" id="TIGR00237">
    <property type="entry name" value="xseA"/>
    <property type="match status" value="1"/>
</dbReference>
<dbReference type="PANTHER" id="PTHR30008:SF0">
    <property type="entry name" value="EXODEOXYRIBONUCLEASE 7 LARGE SUBUNIT"/>
    <property type="match status" value="1"/>
</dbReference>
<evidence type="ECO:0000259" key="8">
    <source>
        <dbReference type="Pfam" id="PF13742"/>
    </source>
</evidence>
<dbReference type="CDD" id="cd04489">
    <property type="entry name" value="ExoVII_LU_OBF"/>
    <property type="match status" value="1"/>
</dbReference>
<keyword evidence="1 5" id="KW-0963">Cytoplasm</keyword>
<feature type="region of interest" description="Disordered" evidence="6">
    <location>
        <begin position="560"/>
        <end position="586"/>
    </location>
</feature>
<gene>
    <name evidence="5 9" type="primary">xseA</name>
    <name evidence="9" type="ORF">SOCE26_028100</name>
</gene>
<dbReference type="GO" id="GO:0005737">
    <property type="term" value="C:cytoplasm"/>
    <property type="evidence" value="ECO:0007669"/>
    <property type="project" value="UniProtKB-SubCell"/>
</dbReference>
<dbReference type="InterPro" id="IPR020579">
    <property type="entry name" value="Exonuc_VII_lsu_C"/>
</dbReference>
<keyword evidence="4 5" id="KW-0269">Exonuclease</keyword>
<dbReference type="AlphaFoldDB" id="A0A2L0EQ21"/>
<feature type="region of interest" description="Disordered" evidence="6">
    <location>
        <begin position="1"/>
        <end position="41"/>
    </location>
</feature>
<feature type="compositionally biased region" description="Low complexity" evidence="6">
    <location>
        <begin position="496"/>
        <end position="529"/>
    </location>
</feature>
<dbReference type="PANTHER" id="PTHR30008">
    <property type="entry name" value="EXODEOXYRIBONUCLEASE 7 LARGE SUBUNIT"/>
    <property type="match status" value="1"/>
</dbReference>